<gene>
    <name evidence="4" type="ORF">I583_03010</name>
    <name evidence="3" type="ORF">UAW_02044</name>
</gene>
<dbReference type="STRING" id="155618.RV06_GL002317"/>
<evidence type="ECO:0000313" key="6">
    <source>
        <dbReference type="Proteomes" id="UP000014197"/>
    </source>
</evidence>
<name>R2SIC8_9ENTE</name>
<dbReference type="InterPro" id="IPR046254">
    <property type="entry name" value="DUF6287"/>
</dbReference>
<dbReference type="Proteomes" id="UP000013858">
    <property type="component" value="Unassembled WGS sequence"/>
</dbReference>
<dbReference type="Pfam" id="PF19804">
    <property type="entry name" value="DUF6287"/>
    <property type="match status" value="1"/>
</dbReference>
<feature type="compositionally biased region" description="Low complexity" evidence="1">
    <location>
        <begin position="29"/>
        <end position="51"/>
    </location>
</feature>
<evidence type="ECO:0000256" key="1">
    <source>
        <dbReference type="SAM" id="MobiDB-lite"/>
    </source>
</evidence>
<dbReference type="EMBL" id="AJAR01000020">
    <property type="protein sequence ID" value="EOH94965.1"/>
    <property type="molecule type" value="Genomic_DNA"/>
</dbReference>
<keyword evidence="6" id="KW-1185">Reference proteome</keyword>
<evidence type="ECO:0000313" key="3">
    <source>
        <dbReference type="EMBL" id="EOH94965.1"/>
    </source>
</evidence>
<dbReference type="PATRIC" id="fig|1158608.3.peg.2007"/>
<dbReference type="Proteomes" id="UP000014197">
    <property type="component" value="Unassembled WGS sequence"/>
</dbReference>
<evidence type="ECO:0000259" key="2">
    <source>
        <dbReference type="Pfam" id="PF19804"/>
    </source>
</evidence>
<dbReference type="PROSITE" id="PS51257">
    <property type="entry name" value="PROKAR_LIPOPROTEIN"/>
    <property type="match status" value="1"/>
</dbReference>
<feature type="domain" description="DUF6287" evidence="2">
    <location>
        <begin position="91"/>
        <end position="121"/>
    </location>
</feature>
<proteinExistence type="predicted"/>
<evidence type="ECO:0000313" key="4">
    <source>
        <dbReference type="EMBL" id="EOT60364.1"/>
    </source>
</evidence>
<comment type="caution">
    <text evidence="3">The sequence shown here is derived from an EMBL/GenBank/DDBJ whole genome shotgun (WGS) entry which is preliminary data.</text>
</comment>
<accession>R2SIC8</accession>
<dbReference type="EMBL" id="ASVY01000003">
    <property type="protein sequence ID" value="EOT60364.1"/>
    <property type="molecule type" value="Genomic_DNA"/>
</dbReference>
<reference evidence="4 6" key="2">
    <citation type="submission" date="2013-03" db="EMBL/GenBank/DDBJ databases">
        <title>The Genome Sequence of Enterococcus haemoperoxidus BAA-382 (PacBio/Illumina hybrid assembly).</title>
        <authorList>
            <consortium name="The Broad Institute Genomics Platform"/>
            <consortium name="The Broad Institute Genome Sequencing Center for Infectious Disease"/>
            <person name="Earl A."/>
            <person name="Russ C."/>
            <person name="Gilmore M."/>
            <person name="Surin D."/>
            <person name="Walker B."/>
            <person name="Young S."/>
            <person name="Zeng Q."/>
            <person name="Gargeya S."/>
            <person name="Fitzgerald M."/>
            <person name="Haas B."/>
            <person name="Abouelleil A."/>
            <person name="Allen A.W."/>
            <person name="Alvarado L."/>
            <person name="Arachchi H.M."/>
            <person name="Berlin A.M."/>
            <person name="Chapman S.B."/>
            <person name="Gainer-Dewar J."/>
            <person name="Goldberg J."/>
            <person name="Griggs A."/>
            <person name="Gujja S."/>
            <person name="Hansen M."/>
            <person name="Howarth C."/>
            <person name="Imamovic A."/>
            <person name="Ireland A."/>
            <person name="Larimer J."/>
            <person name="McCowan C."/>
            <person name="Murphy C."/>
            <person name="Pearson M."/>
            <person name="Poon T.W."/>
            <person name="Priest M."/>
            <person name="Roberts A."/>
            <person name="Saif S."/>
            <person name="Shea T."/>
            <person name="Sisk P."/>
            <person name="Sykes S."/>
            <person name="Wortman J."/>
            <person name="Nusbaum C."/>
            <person name="Birren B."/>
        </authorList>
    </citation>
    <scope>NUCLEOTIDE SEQUENCE [LARGE SCALE GENOMIC DNA]</scope>
    <source>
        <strain evidence="4 6">ATCC BAA-382</strain>
    </source>
</reference>
<organism evidence="3 5">
    <name type="scientific">Enterococcus haemoperoxidus ATCC BAA-382</name>
    <dbReference type="NCBI Taxonomy" id="1158608"/>
    <lineage>
        <taxon>Bacteria</taxon>
        <taxon>Bacillati</taxon>
        <taxon>Bacillota</taxon>
        <taxon>Bacilli</taxon>
        <taxon>Lactobacillales</taxon>
        <taxon>Enterococcaceae</taxon>
        <taxon>Enterococcus</taxon>
    </lineage>
</organism>
<reference evidence="3 5" key="1">
    <citation type="submission" date="2013-02" db="EMBL/GenBank/DDBJ databases">
        <title>The Genome Sequence of Enterococcus haemoperoxidus BAA-382.</title>
        <authorList>
            <consortium name="The Broad Institute Genome Sequencing Platform"/>
            <consortium name="The Broad Institute Genome Sequencing Center for Infectious Disease"/>
            <person name="Earl A.M."/>
            <person name="Gilmore M.S."/>
            <person name="Lebreton F."/>
            <person name="Walker B."/>
            <person name="Young S.K."/>
            <person name="Zeng Q."/>
            <person name="Gargeya S."/>
            <person name="Fitzgerald M."/>
            <person name="Haas B."/>
            <person name="Abouelleil A."/>
            <person name="Alvarado L."/>
            <person name="Arachchi H.M."/>
            <person name="Berlin A.M."/>
            <person name="Chapman S.B."/>
            <person name="Dewar J."/>
            <person name="Goldberg J."/>
            <person name="Griggs A."/>
            <person name="Gujja S."/>
            <person name="Hansen M."/>
            <person name="Howarth C."/>
            <person name="Imamovic A."/>
            <person name="Larimer J."/>
            <person name="McCowan C."/>
            <person name="Murphy C."/>
            <person name="Neiman D."/>
            <person name="Pearson M."/>
            <person name="Priest M."/>
            <person name="Roberts A."/>
            <person name="Saif S."/>
            <person name="Shea T."/>
            <person name="Sisk P."/>
            <person name="Sykes S."/>
            <person name="Wortman J."/>
            <person name="Nusbaum C."/>
            <person name="Birren B."/>
        </authorList>
    </citation>
    <scope>NUCLEOTIDE SEQUENCE [LARGE SCALE GENOMIC DNA]</scope>
    <source>
        <strain evidence="3 5">ATCC BAA-382</strain>
    </source>
</reference>
<feature type="region of interest" description="Disordered" evidence="1">
    <location>
        <begin position="27"/>
        <end position="87"/>
    </location>
</feature>
<dbReference type="eggNOG" id="ENOG502ZDCA">
    <property type="taxonomic scope" value="Bacteria"/>
</dbReference>
<dbReference type="AlphaFoldDB" id="R2SIC8"/>
<protein>
    <recommendedName>
        <fullName evidence="2">DUF6287 domain-containing protein</fullName>
    </recommendedName>
</protein>
<sequence>MEKMKRTILLGLSLVFLGVLVGCNNSGKSSVDTATTSSSSRETTELTTSIKETTETTERTTTQSSIVQETKETDASQEQAGEEQTNEVIESMDLSQIQQGDFTSLNGTWVNGLGNTIFVENATMSFTDISNQKQAGEITGLNVDIPNLNSADGTPNLVSYMGDSNKVKSYEQQLGLEENQGFISLRSNLPGAVIYVSFLPKGVMGDIIEGDISRDKIVAVGTQNTATSVRAEYVYYKAD</sequence>
<evidence type="ECO:0000313" key="5">
    <source>
        <dbReference type="Proteomes" id="UP000013858"/>
    </source>
</evidence>